<dbReference type="PANTHER" id="PTHR34512:SF30">
    <property type="entry name" value="OUTER MEMBRANE PROTEIN ASSEMBLY FACTOR BAMB"/>
    <property type="match status" value="1"/>
</dbReference>
<keyword evidence="2" id="KW-1185">Reference proteome</keyword>
<dbReference type="Gene3D" id="2.130.10.10">
    <property type="entry name" value="YVTN repeat-like/Quinoprotein amine dehydrogenase"/>
    <property type="match status" value="1"/>
</dbReference>
<reference evidence="1 2" key="1">
    <citation type="submission" date="2016-08" db="EMBL/GenBank/DDBJ databases">
        <authorList>
            <person name="Seilhamer J.J."/>
        </authorList>
    </citation>
    <scope>NUCLEOTIDE SEQUENCE [LARGE SCALE GENOMIC DNA]</scope>
    <source>
        <strain evidence="1">ING2-E5A</strain>
    </source>
</reference>
<dbReference type="EMBL" id="LT608328">
    <property type="protein sequence ID" value="SCM55237.1"/>
    <property type="molecule type" value="Genomic_DNA"/>
</dbReference>
<dbReference type="InterPro" id="IPR011047">
    <property type="entry name" value="Quinoprotein_ADH-like_sf"/>
</dbReference>
<accession>A0A1G4G388</accession>
<dbReference type="Proteomes" id="UP000178485">
    <property type="component" value="Chromosome i"/>
</dbReference>
<name>A0A1G4G388_9BACT</name>
<gene>
    <name evidence="1" type="ORF">ING2E5A_0156</name>
</gene>
<evidence type="ECO:0000313" key="2">
    <source>
        <dbReference type="Proteomes" id="UP000178485"/>
    </source>
</evidence>
<dbReference type="KEGG" id="pmuc:ING2E5A_0156"/>
<dbReference type="InterPro" id="IPR015943">
    <property type="entry name" value="WD40/YVTN_repeat-like_dom_sf"/>
</dbReference>
<protein>
    <recommendedName>
        <fullName evidence="3">PQQ-binding-like beta-propeller repeat protein</fullName>
    </recommendedName>
</protein>
<organism evidence="1 2">
    <name type="scientific">Petrimonas mucosa</name>
    <dbReference type="NCBI Taxonomy" id="1642646"/>
    <lineage>
        <taxon>Bacteria</taxon>
        <taxon>Pseudomonadati</taxon>
        <taxon>Bacteroidota</taxon>
        <taxon>Bacteroidia</taxon>
        <taxon>Bacteroidales</taxon>
        <taxon>Dysgonomonadaceae</taxon>
        <taxon>Petrimonas</taxon>
    </lineage>
</organism>
<dbReference type="STRING" id="1642646.ING2E5A_0156"/>
<sequence>MVDMEAKNVKWARAINYNSSEVKLQGNYYFLSEKKKNYCIHPETGDVLWENRNEFYFIDPFLNIGVGYPLQSLSNKLTAVDLSNGKELWRKKVNRICGWNDAYMLDDTTLLISVDGIRAINLTNGKGWTYKASTSNKEIGKMIGFNAINIILGLIFDLYVLQTEPNTYSDMVSNMLIDPYENTILASKDRISKIDKSGKIQWSTSLPEKKTSKSSLFLIDTNIFMINRGYAQYNRNFSMVGAPYFASFDLQSGKQLFLTSIAEKKEFIRNFQVVNDRLFVVFEDKIAAYSLSDGSMITEKALELHDGEFLDVFVVSGIYWKGNEPFFKELISDFSNHNFMMTSKGRIFVLTDNLETILVYGKPDLYHKITDNSQYTLVSNNNTDFILLDNSYVPVGTIKTSGDLLINKDKLFFFDKDSFWEINLTQFNQPSNLWHSIFKNRYRRLSRC</sequence>
<evidence type="ECO:0008006" key="3">
    <source>
        <dbReference type="Google" id="ProtNLM"/>
    </source>
</evidence>
<evidence type="ECO:0000313" key="1">
    <source>
        <dbReference type="EMBL" id="SCM55237.1"/>
    </source>
</evidence>
<dbReference type="AlphaFoldDB" id="A0A1G4G388"/>
<dbReference type="PANTHER" id="PTHR34512">
    <property type="entry name" value="CELL SURFACE PROTEIN"/>
    <property type="match status" value="1"/>
</dbReference>
<dbReference type="SUPFAM" id="SSF50998">
    <property type="entry name" value="Quinoprotein alcohol dehydrogenase-like"/>
    <property type="match status" value="1"/>
</dbReference>
<proteinExistence type="predicted"/>